<proteinExistence type="predicted"/>
<evidence type="ECO:0000313" key="2">
    <source>
        <dbReference type="Proteomes" id="UP000068167"/>
    </source>
</evidence>
<dbReference type="PATRIC" id="fig|1638788.3.peg.2406"/>
<evidence type="ECO:0000313" key="1">
    <source>
        <dbReference type="EMBL" id="AKV67489.1"/>
    </source>
</evidence>
<dbReference type="EMBL" id="CP011339">
    <property type="protein sequence ID" value="AKV67489.1"/>
    <property type="molecule type" value="Genomic_DNA"/>
</dbReference>
<sequence>MIDQTRQQIVDPNTQRNVIELIEKIIIYKFPQKSRQELEAMFNLTEWKQTKFYQEAKKEGKIEGKIEGKMETIPLLVRLGLNEEQIARELNLKVEIVHQFITNQNN</sequence>
<accession>A0A0K1S017</accession>
<dbReference type="RefSeq" id="WP_052276383.1">
    <property type="nucleotide sequence ID" value="NZ_CP011339.1"/>
</dbReference>
<dbReference type="KEGG" id="mpk:VL20_2394"/>
<gene>
    <name evidence="1" type="ORF">VL20_2394</name>
</gene>
<dbReference type="InterPro" id="IPR022573">
    <property type="entry name" value="DUF2887"/>
</dbReference>
<reference evidence="1 2" key="1">
    <citation type="journal article" date="2016" name="Stand. Genomic Sci.">
        <title>Complete genome sequence and genomic characterization of Microcystis panniformis FACHB 1757 by third-generation sequencing.</title>
        <authorList>
            <person name="Zhang J.Y."/>
            <person name="Guan R."/>
            <person name="Zhang H.J."/>
            <person name="Li H."/>
            <person name="Xiao P."/>
            <person name="Yu G.L."/>
            <person name="Du L."/>
            <person name="Cao D.M."/>
            <person name="Zhu B.C."/>
            <person name="Li R.H."/>
            <person name="Lu Z.H."/>
        </authorList>
    </citation>
    <scope>NUCLEOTIDE SEQUENCE [LARGE SCALE GENOMIC DNA]</scope>
    <source>
        <strain evidence="1 2">FACHB-1757</strain>
    </source>
</reference>
<evidence type="ECO:0008006" key="3">
    <source>
        <dbReference type="Google" id="ProtNLM"/>
    </source>
</evidence>
<dbReference type="Proteomes" id="UP000068167">
    <property type="component" value="Chromosome"/>
</dbReference>
<protein>
    <recommendedName>
        <fullName evidence="3">DUF2887 domain-containing protein</fullName>
    </recommendedName>
</protein>
<dbReference type="AlphaFoldDB" id="A0A0K1S017"/>
<name>A0A0K1S017_9CHRO</name>
<dbReference type="Pfam" id="PF11103">
    <property type="entry name" value="DUF2887"/>
    <property type="match status" value="1"/>
</dbReference>
<keyword evidence="2" id="KW-1185">Reference proteome</keyword>
<organism evidence="1 2">
    <name type="scientific">Microcystis panniformis FACHB-1757</name>
    <dbReference type="NCBI Taxonomy" id="1638788"/>
    <lineage>
        <taxon>Bacteria</taxon>
        <taxon>Bacillati</taxon>
        <taxon>Cyanobacteriota</taxon>
        <taxon>Cyanophyceae</taxon>
        <taxon>Oscillatoriophycideae</taxon>
        <taxon>Chroococcales</taxon>
        <taxon>Microcystaceae</taxon>
        <taxon>Microcystis</taxon>
    </lineage>
</organism>